<dbReference type="EMBL" id="FZOL01000003">
    <property type="protein sequence ID" value="SNS09931.1"/>
    <property type="molecule type" value="Genomic_DNA"/>
</dbReference>
<gene>
    <name evidence="2" type="ORF">SAMN05444352_103124</name>
</gene>
<dbReference type="InterPro" id="IPR014960">
    <property type="entry name" value="DUF1828"/>
</dbReference>
<dbReference type="Proteomes" id="UP000198407">
    <property type="component" value="Unassembled WGS sequence"/>
</dbReference>
<dbReference type="OrthoDB" id="6884104at2"/>
<reference evidence="3" key="1">
    <citation type="submission" date="2017-06" db="EMBL/GenBank/DDBJ databases">
        <authorList>
            <person name="Varghese N."/>
            <person name="Submissions S."/>
        </authorList>
    </citation>
    <scope>NUCLEOTIDE SEQUENCE [LARGE SCALE GENOMIC DNA]</scope>
    <source>
        <strain evidence="3">DSM 22348</strain>
    </source>
</reference>
<keyword evidence="3" id="KW-1185">Reference proteome</keyword>
<organism evidence="2 3">
    <name type="scientific">Pseudomonas japonica</name>
    <dbReference type="NCBI Taxonomy" id="256466"/>
    <lineage>
        <taxon>Bacteria</taxon>
        <taxon>Pseudomonadati</taxon>
        <taxon>Pseudomonadota</taxon>
        <taxon>Gammaproteobacteria</taxon>
        <taxon>Pseudomonadales</taxon>
        <taxon>Pseudomonadaceae</taxon>
        <taxon>Pseudomonas</taxon>
    </lineage>
</organism>
<dbReference type="AlphaFoldDB" id="A0A239BR91"/>
<accession>A0A239BR91</accession>
<feature type="domain" description="DUF1828" evidence="1">
    <location>
        <begin position="34"/>
        <end position="116"/>
    </location>
</feature>
<name>A0A239BR91_9PSED</name>
<dbReference type="RefSeq" id="WP_042124997.1">
    <property type="nucleotide sequence ID" value="NZ_FZOL01000003.1"/>
</dbReference>
<sequence length="254" mass="27771">MNCADISRQLGFQCRHISDGLTYIQSPLTLAFDGAAIGAFVQDIGRGLVRITDNSDILFTAMTHGIAPDQRRSRKFGEIAKLSGMSFSENGELHTVCSQDEAGFQIARFIEAASRIGDACDDMLVIHVPKFQRKVGSILARRYKESLRRDFVLSGASGHQLTFPFVINIGRPDQMVIQTIAAGSSGKPNWASIYGAVGKMGDLKNSRDRTKRTIILERGEEQSTQQAMVALAESASIVVYDGNNQHLYDALQAA</sequence>
<dbReference type="Pfam" id="PF08861">
    <property type="entry name" value="DUF1828"/>
    <property type="match status" value="1"/>
</dbReference>
<evidence type="ECO:0000313" key="2">
    <source>
        <dbReference type="EMBL" id="SNS09931.1"/>
    </source>
</evidence>
<dbReference type="STRING" id="1215104.GCA_000730585_02785"/>
<protein>
    <recommendedName>
        <fullName evidence="1">DUF1828 domain-containing protein</fullName>
    </recommendedName>
</protein>
<evidence type="ECO:0000313" key="3">
    <source>
        <dbReference type="Proteomes" id="UP000198407"/>
    </source>
</evidence>
<proteinExistence type="predicted"/>
<evidence type="ECO:0000259" key="1">
    <source>
        <dbReference type="Pfam" id="PF08861"/>
    </source>
</evidence>